<organism evidence="3 4">
    <name type="scientific">Salinarimonas ramus</name>
    <dbReference type="NCBI Taxonomy" id="690164"/>
    <lineage>
        <taxon>Bacteria</taxon>
        <taxon>Pseudomonadati</taxon>
        <taxon>Pseudomonadota</taxon>
        <taxon>Alphaproteobacteria</taxon>
        <taxon>Hyphomicrobiales</taxon>
        <taxon>Salinarimonadaceae</taxon>
        <taxon>Salinarimonas</taxon>
    </lineage>
</organism>
<dbReference type="InterPro" id="IPR032806">
    <property type="entry name" value="YbfD_N"/>
</dbReference>
<dbReference type="Pfam" id="PF01609">
    <property type="entry name" value="DDE_Tnp_1"/>
    <property type="match status" value="1"/>
</dbReference>
<comment type="caution">
    <text evidence="3">The sequence shown here is derived from an EMBL/GenBank/DDBJ whole genome shotgun (WGS) entry which is preliminary data.</text>
</comment>
<dbReference type="Proteomes" id="UP000600449">
    <property type="component" value="Unassembled WGS sequence"/>
</dbReference>
<dbReference type="InterPro" id="IPR051698">
    <property type="entry name" value="Transposase_11-like"/>
</dbReference>
<keyword evidence="4" id="KW-1185">Reference proteome</keyword>
<dbReference type="GO" id="GO:0003677">
    <property type="term" value="F:DNA binding"/>
    <property type="evidence" value="ECO:0007669"/>
    <property type="project" value="InterPro"/>
</dbReference>
<dbReference type="PANTHER" id="PTHR30298">
    <property type="entry name" value="H REPEAT-ASSOCIATED PREDICTED TRANSPOSASE"/>
    <property type="match status" value="1"/>
</dbReference>
<evidence type="ECO:0000259" key="1">
    <source>
        <dbReference type="Pfam" id="PF01609"/>
    </source>
</evidence>
<dbReference type="AlphaFoldDB" id="A0A917V441"/>
<gene>
    <name evidence="3" type="ORF">GCM10011322_22090</name>
</gene>
<reference evidence="3 4" key="1">
    <citation type="journal article" date="2014" name="Int. J. Syst. Evol. Microbiol.">
        <title>Complete genome sequence of Corynebacterium casei LMG S-19264T (=DSM 44701T), isolated from a smear-ripened cheese.</title>
        <authorList>
            <consortium name="US DOE Joint Genome Institute (JGI-PGF)"/>
            <person name="Walter F."/>
            <person name="Albersmeier A."/>
            <person name="Kalinowski J."/>
            <person name="Ruckert C."/>
        </authorList>
    </citation>
    <scope>NUCLEOTIDE SEQUENCE [LARGE SCALE GENOMIC DNA]</scope>
    <source>
        <strain evidence="3 4">CGMCC 1.9161</strain>
    </source>
</reference>
<name>A0A917V441_9HYPH</name>
<feature type="domain" description="H repeat-associated protein N-terminal" evidence="2">
    <location>
        <begin position="11"/>
        <end position="98"/>
    </location>
</feature>
<evidence type="ECO:0000313" key="3">
    <source>
        <dbReference type="EMBL" id="GGK34886.1"/>
    </source>
</evidence>
<dbReference type="NCBIfam" id="NF033564">
    <property type="entry name" value="transpos_ISAs1"/>
    <property type="match status" value="1"/>
</dbReference>
<protein>
    <submittedName>
        <fullName evidence="3">ISAs1 family transposase</fullName>
    </submittedName>
</protein>
<dbReference type="PANTHER" id="PTHR30298:SF0">
    <property type="entry name" value="PROTEIN YBFL-RELATED"/>
    <property type="match status" value="1"/>
</dbReference>
<dbReference type="RefSeq" id="WP_188912709.1">
    <property type="nucleotide sequence ID" value="NZ_BMMF01000005.1"/>
</dbReference>
<dbReference type="Pfam" id="PF13808">
    <property type="entry name" value="DDE_Tnp_1_assoc"/>
    <property type="match status" value="1"/>
</dbReference>
<sequence length="381" mass="43074">MSEPFLTRSLLDHFSALKDPRQSCKVAYPFREILLLVLCGTIAGMEDFVEIRAWGELRLAFLRRFLSFERGIPSHDTLNDIFNAIDPELFKACFLEWVSTLRDDEKEVIAIDGKTSRRTHARGRGREPLHLVSAWATRQRLVLGQEAVADKSNEITAIPLLLERLELTGAIVTIDAMGTQAQIANTIVKRGGDYLLALKGNRPATHADVVDFFANPPPEIAFDTHVTVDGDLGRIEERRHSVCHDVAWLVSDRRYPDEPSFPHLAAIAMVESRVEQAGKPRVERRYYLSSALLDAKTFAAAVRAHWGVENRLHWVLDVVFHDDLARLRTGHGPQNMAIVKHMAMNMLRNPKDKHSLKVRKKIAAIDEDYMEALVRQAPPLT</sequence>
<proteinExistence type="predicted"/>
<evidence type="ECO:0000313" key="4">
    <source>
        <dbReference type="Proteomes" id="UP000600449"/>
    </source>
</evidence>
<accession>A0A917V441</accession>
<evidence type="ECO:0000259" key="2">
    <source>
        <dbReference type="Pfam" id="PF13808"/>
    </source>
</evidence>
<feature type="domain" description="Transposase IS4-like" evidence="1">
    <location>
        <begin position="105"/>
        <end position="346"/>
    </location>
</feature>
<dbReference type="InterPro" id="IPR002559">
    <property type="entry name" value="Transposase_11"/>
</dbReference>
<dbReference type="EMBL" id="BMMF01000005">
    <property type="protein sequence ID" value="GGK34886.1"/>
    <property type="molecule type" value="Genomic_DNA"/>
</dbReference>
<dbReference type="GO" id="GO:0006313">
    <property type="term" value="P:DNA transposition"/>
    <property type="evidence" value="ECO:0007669"/>
    <property type="project" value="InterPro"/>
</dbReference>
<dbReference type="InterPro" id="IPR047647">
    <property type="entry name" value="ISAs1_transpos"/>
</dbReference>
<dbReference type="GO" id="GO:0004803">
    <property type="term" value="F:transposase activity"/>
    <property type="evidence" value="ECO:0007669"/>
    <property type="project" value="InterPro"/>
</dbReference>